<dbReference type="CDD" id="cd03785">
    <property type="entry name" value="GT28_MurG"/>
    <property type="match status" value="1"/>
</dbReference>
<dbReference type="SUPFAM" id="SSF53756">
    <property type="entry name" value="UDP-Glycosyltransferase/glycogen phosphorylase"/>
    <property type="match status" value="1"/>
</dbReference>
<dbReference type="UniPathway" id="UPA00219"/>
<organism evidence="13 14">
    <name type="scientific">[Eubacterium] siraeum</name>
    <dbReference type="NCBI Taxonomy" id="39492"/>
    <lineage>
        <taxon>Bacteria</taxon>
        <taxon>Bacillati</taxon>
        <taxon>Bacillota</taxon>
        <taxon>Clostridia</taxon>
        <taxon>Eubacteriales</taxon>
        <taxon>Oscillospiraceae</taxon>
        <taxon>Oscillospiraceae incertae sedis</taxon>
    </lineage>
</organism>
<evidence type="ECO:0000256" key="6">
    <source>
        <dbReference type="ARBA" id="ARBA00022984"/>
    </source>
</evidence>
<keyword evidence="1 10" id="KW-1003">Cell membrane</keyword>
<accession>A0A174ZZL8</accession>
<evidence type="ECO:0000259" key="11">
    <source>
        <dbReference type="Pfam" id="PF03033"/>
    </source>
</evidence>
<keyword evidence="4 10" id="KW-0808">Transferase</keyword>
<evidence type="ECO:0000256" key="3">
    <source>
        <dbReference type="ARBA" id="ARBA00022676"/>
    </source>
</evidence>
<proteinExistence type="inferred from homology"/>
<evidence type="ECO:0000313" key="14">
    <source>
        <dbReference type="Proteomes" id="UP000095662"/>
    </source>
</evidence>
<evidence type="ECO:0000259" key="12">
    <source>
        <dbReference type="Pfam" id="PF04101"/>
    </source>
</evidence>
<dbReference type="InterPro" id="IPR004276">
    <property type="entry name" value="GlycoTrans_28_N"/>
</dbReference>
<feature type="binding site" evidence="10">
    <location>
        <position position="258"/>
    </location>
    <ligand>
        <name>UDP-N-acetyl-alpha-D-glucosamine</name>
        <dbReference type="ChEBI" id="CHEBI:57705"/>
    </ligand>
</feature>
<keyword evidence="7 10" id="KW-0472">Membrane</keyword>
<evidence type="ECO:0000256" key="8">
    <source>
        <dbReference type="ARBA" id="ARBA00023306"/>
    </source>
</evidence>
<comment type="catalytic activity">
    <reaction evidence="10">
        <text>di-trans,octa-cis-undecaprenyl diphospho-N-acetyl-alpha-D-muramoyl-L-alanyl-D-glutamyl-meso-2,6-diaminopimeloyl-D-alanyl-D-alanine + UDP-N-acetyl-alpha-D-glucosamine = di-trans,octa-cis-undecaprenyl diphospho-[N-acetyl-alpha-D-glucosaminyl-(1-&gt;4)]-N-acetyl-alpha-D-muramoyl-L-alanyl-D-glutamyl-meso-2,6-diaminopimeloyl-D-alanyl-D-alanine + UDP + H(+)</text>
        <dbReference type="Rhea" id="RHEA:31227"/>
        <dbReference type="ChEBI" id="CHEBI:15378"/>
        <dbReference type="ChEBI" id="CHEBI:57705"/>
        <dbReference type="ChEBI" id="CHEBI:58223"/>
        <dbReference type="ChEBI" id="CHEBI:61387"/>
        <dbReference type="ChEBI" id="CHEBI:61388"/>
        <dbReference type="EC" id="2.4.1.227"/>
    </reaction>
</comment>
<dbReference type="GO" id="GO:0050511">
    <property type="term" value="F:undecaprenyldiphospho-muramoylpentapeptide beta-N-acetylglucosaminyltransferase activity"/>
    <property type="evidence" value="ECO:0007669"/>
    <property type="project" value="UniProtKB-UniRule"/>
</dbReference>
<dbReference type="GO" id="GO:0051991">
    <property type="term" value="F:UDP-N-acetyl-D-glucosamine:N-acetylmuramoyl-L-alanyl-D-glutamyl-meso-2,6-diaminopimelyl-D-alanyl-D-alanine-diphosphoundecaprenol 4-beta-N-acetylglucosaminlytransferase activity"/>
    <property type="evidence" value="ECO:0007669"/>
    <property type="project" value="RHEA"/>
</dbReference>
<sequence length="373" mass="40185">MNVAFAAGGTGGHINPALAIADKLKEVFPDTNILFIGSPDGLEAKLVKKAGYDFASVKMAGIQRKLTPHNIKLNVQAVHYYLSAGKRIKKIFDDFSPDLVIGTGGYVTGTVLKTAIKCGIKTALHESNSLPGVSVKMLAPKADLVMLGTEDAKKHLGECKKCVVTGNPLRNNIPIEEKSAARKRLGLPDCLTILSAGGSQGASRLNEAVVQLLAYEQKKGNINHIHGYGKHGRDTFMQSLADNGVDAGNPHFIIKEYIDNMYTCMCASDLIITRAGAMTLTEITAIGRASVLIPYPYAAKNHQYYNALTLQNANAGRIIDDKELTGSVLIDTVNRLADDPELLRLMSENAAKLSKRDAAGKILREITELMGIK</sequence>
<evidence type="ECO:0000256" key="5">
    <source>
        <dbReference type="ARBA" id="ARBA00022960"/>
    </source>
</evidence>
<keyword evidence="9 10" id="KW-0961">Cell wall biogenesis/degradation</keyword>
<keyword evidence="5 10" id="KW-0133">Cell shape</keyword>
<gene>
    <name evidence="10 13" type="primary">murG</name>
    <name evidence="13" type="ORF">ERS852540_02029</name>
</gene>
<dbReference type="PANTHER" id="PTHR21015:SF22">
    <property type="entry name" value="GLYCOSYLTRANSFERASE"/>
    <property type="match status" value="1"/>
</dbReference>
<comment type="pathway">
    <text evidence="10">Cell wall biogenesis; peptidoglycan biosynthesis.</text>
</comment>
<dbReference type="Proteomes" id="UP000095662">
    <property type="component" value="Unassembled WGS sequence"/>
</dbReference>
<protein>
    <recommendedName>
        <fullName evidence="10">UDP-N-acetylglucosamine--N-acetylmuramyl-(pentapeptide) pyrophosphoryl-undecaprenol N-acetylglucosamine transferase</fullName>
        <ecNumber evidence="10">2.4.1.227</ecNumber>
    </recommendedName>
    <alternativeName>
        <fullName evidence="10">Undecaprenyl-PP-MurNAc-pentapeptide-UDPGlcNAc GlcNAc transferase</fullName>
    </alternativeName>
</protein>
<evidence type="ECO:0000256" key="4">
    <source>
        <dbReference type="ARBA" id="ARBA00022679"/>
    </source>
</evidence>
<comment type="similarity">
    <text evidence="10">Belongs to the glycosyltransferase 28 family. MurG subfamily.</text>
</comment>
<keyword evidence="3 10" id="KW-0328">Glycosyltransferase</keyword>
<keyword evidence="6 10" id="KW-0573">Peptidoglycan synthesis</keyword>
<feature type="binding site" evidence="10">
    <location>
        <begin position="10"/>
        <end position="12"/>
    </location>
    <ligand>
        <name>UDP-N-acetyl-alpha-D-glucosamine</name>
        <dbReference type="ChEBI" id="CHEBI:57705"/>
    </ligand>
</feature>
<dbReference type="InterPro" id="IPR006009">
    <property type="entry name" value="GlcNAc_MurG"/>
</dbReference>
<keyword evidence="2 10" id="KW-0132">Cell division</keyword>
<dbReference type="OrthoDB" id="9808936at2"/>
<reference evidence="13 14" key="1">
    <citation type="submission" date="2015-09" db="EMBL/GenBank/DDBJ databases">
        <authorList>
            <consortium name="Pathogen Informatics"/>
        </authorList>
    </citation>
    <scope>NUCLEOTIDE SEQUENCE [LARGE SCALE GENOMIC DNA]</scope>
    <source>
        <strain evidence="13 14">2789STDY5834928</strain>
    </source>
</reference>
<dbReference type="EMBL" id="CZBY01000018">
    <property type="protein sequence ID" value="CUQ89978.1"/>
    <property type="molecule type" value="Genomic_DNA"/>
</dbReference>
<feature type="binding site" evidence="10">
    <location>
        <position position="199"/>
    </location>
    <ligand>
        <name>UDP-N-acetyl-alpha-D-glucosamine</name>
        <dbReference type="ChEBI" id="CHEBI:57705"/>
    </ligand>
</feature>
<keyword evidence="8 10" id="KW-0131">Cell cycle</keyword>
<dbReference type="GO" id="GO:0009252">
    <property type="term" value="P:peptidoglycan biosynthetic process"/>
    <property type="evidence" value="ECO:0007669"/>
    <property type="project" value="UniProtKB-UniRule"/>
</dbReference>
<feature type="domain" description="Glycosyl transferase family 28 C-terminal" evidence="12">
    <location>
        <begin position="192"/>
        <end position="359"/>
    </location>
</feature>
<dbReference type="InterPro" id="IPR007235">
    <property type="entry name" value="Glyco_trans_28_C"/>
</dbReference>
<comment type="caution">
    <text evidence="10">Lacks conserved residue(s) required for the propagation of feature annotation.</text>
</comment>
<evidence type="ECO:0000313" key="13">
    <source>
        <dbReference type="EMBL" id="CUQ89978.1"/>
    </source>
</evidence>
<feature type="binding site" evidence="10">
    <location>
        <position position="170"/>
    </location>
    <ligand>
        <name>UDP-N-acetyl-alpha-D-glucosamine</name>
        <dbReference type="ChEBI" id="CHEBI:57705"/>
    </ligand>
</feature>
<dbReference type="AlphaFoldDB" id="A0A174ZZL8"/>
<comment type="subcellular location">
    <subcellularLocation>
        <location evidence="10">Cell membrane</location>
        <topology evidence="10">Peripheral membrane protein</topology>
        <orientation evidence="10">Cytoplasmic side</orientation>
    </subcellularLocation>
</comment>
<evidence type="ECO:0000256" key="9">
    <source>
        <dbReference type="ARBA" id="ARBA00023316"/>
    </source>
</evidence>
<dbReference type="STRING" id="39492.ERS852540_02029"/>
<dbReference type="Gene3D" id="3.40.50.2000">
    <property type="entry name" value="Glycogen Phosphorylase B"/>
    <property type="match status" value="2"/>
</dbReference>
<dbReference type="GO" id="GO:0005975">
    <property type="term" value="P:carbohydrate metabolic process"/>
    <property type="evidence" value="ECO:0007669"/>
    <property type="project" value="InterPro"/>
</dbReference>
<name>A0A174ZZL8_9FIRM</name>
<evidence type="ECO:0000256" key="2">
    <source>
        <dbReference type="ARBA" id="ARBA00022618"/>
    </source>
</evidence>
<dbReference type="GO" id="GO:0071555">
    <property type="term" value="P:cell wall organization"/>
    <property type="evidence" value="ECO:0007669"/>
    <property type="project" value="UniProtKB-KW"/>
</dbReference>
<feature type="binding site" evidence="10">
    <location>
        <position position="303"/>
    </location>
    <ligand>
        <name>UDP-N-acetyl-alpha-D-glucosamine</name>
        <dbReference type="ChEBI" id="CHEBI:57705"/>
    </ligand>
</feature>
<dbReference type="EC" id="2.4.1.227" evidence="10"/>
<feature type="domain" description="Glycosyltransferase family 28 N-terminal" evidence="11">
    <location>
        <begin position="3"/>
        <end position="145"/>
    </location>
</feature>
<dbReference type="Pfam" id="PF03033">
    <property type="entry name" value="Glyco_transf_28"/>
    <property type="match status" value="1"/>
</dbReference>
<evidence type="ECO:0000256" key="10">
    <source>
        <dbReference type="HAMAP-Rule" id="MF_00033"/>
    </source>
</evidence>
<feature type="binding site" evidence="10">
    <location>
        <position position="128"/>
    </location>
    <ligand>
        <name>UDP-N-acetyl-alpha-D-glucosamine</name>
        <dbReference type="ChEBI" id="CHEBI:57705"/>
    </ligand>
</feature>
<evidence type="ECO:0000256" key="1">
    <source>
        <dbReference type="ARBA" id="ARBA00022475"/>
    </source>
</evidence>
<comment type="function">
    <text evidence="10">Cell wall formation. Catalyzes the transfer of a GlcNAc subunit on undecaprenyl-pyrophosphoryl-MurNAc-pentapeptide (lipid intermediate I) to form undecaprenyl-pyrophosphoryl-MurNAc-(pentapeptide)GlcNAc (lipid intermediate II).</text>
</comment>
<dbReference type="HAMAP" id="MF_00033">
    <property type="entry name" value="MurG"/>
    <property type="match status" value="1"/>
</dbReference>
<dbReference type="PANTHER" id="PTHR21015">
    <property type="entry name" value="UDP-N-ACETYLGLUCOSAMINE--N-ACETYLMURAMYL-(PENTAPEPTIDE) PYROPHOSPHORYL-UNDECAPRENOL N-ACETYLGLUCOSAMINE TRANSFERASE 1"/>
    <property type="match status" value="1"/>
</dbReference>
<dbReference type="GO" id="GO:0008360">
    <property type="term" value="P:regulation of cell shape"/>
    <property type="evidence" value="ECO:0007669"/>
    <property type="project" value="UniProtKB-KW"/>
</dbReference>
<dbReference type="GO" id="GO:0051301">
    <property type="term" value="P:cell division"/>
    <property type="evidence" value="ECO:0007669"/>
    <property type="project" value="UniProtKB-KW"/>
</dbReference>
<dbReference type="Pfam" id="PF04101">
    <property type="entry name" value="Glyco_tran_28_C"/>
    <property type="match status" value="1"/>
</dbReference>
<dbReference type="NCBIfam" id="TIGR01133">
    <property type="entry name" value="murG"/>
    <property type="match status" value="1"/>
</dbReference>
<evidence type="ECO:0000256" key="7">
    <source>
        <dbReference type="ARBA" id="ARBA00023136"/>
    </source>
</evidence>
<dbReference type="GO" id="GO:0005886">
    <property type="term" value="C:plasma membrane"/>
    <property type="evidence" value="ECO:0007669"/>
    <property type="project" value="UniProtKB-SubCell"/>
</dbReference>